<accession>A0A1E4T0W1</accession>
<gene>
    <name evidence="6" type="ORF">CANARDRAFT_28171</name>
</gene>
<dbReference type="PANTHER" id="PTHR11362">
    <property type="entry name" value="PHOSPHATIDYLETHANOLAMINE-BINDING PROTEIN"/>
    <property type="match status" value="1"/>
</dbReference>
<reference evidence="7" key="1">
    <citation type="submission" date="2016-04" db="EMBL/GenBank/DDBJ databases">
        <title>Comparative genomics of biotechnologically important yeasts.</title>
        <authorList>
            <consortium name="DOE Joint Genome Institute"/>
            <person name="Riley R."/>
            <person name="Haridas S."/>
            <person name="Wolfe K.H."/>
            <person name="Lopes M.R."/>
            <person name="Hittinger C.T."/>
            <person name="Goker M."/>
            <person name="Salamov A."/>
            <person name="Wisecaver J."/>
            <person name="Long T.M."/>
            <person name="Aerts A.L."/>
            <person name="Barry K."/>
            <person name="Choi C."/>
            <person name="Clum A."/>
            <person name="Coughlan A.Y."/>
            <person name="Deshpande S."/>
            <person name="Douglass A.P."/>
            <person name="Hanson S.J."/>
            <person name="Klenk H.-P."/>
            <person name="Labutti K."/>
            <person name="Lapidus A."/>
            <person name="Lindquist E."/>
            <person name="Lipzen A."/>
            <person name="Meier-Kolthoff J.P."/>
            <person name="Ohm R.A."/>
            <person name="Otillar R.P."/>
            <person name="Pangilinan J."/>
            <person name="Peng Y."/>
            <person name="Rokas A."/>
            <person name="Rosa C.A."/>
            <person name="Scheuner C."/>
            <person name="Sibirny A.A."/>
            <person name="Slot J.C."/>
            <person name="Stielow J.B."/>
            <person name="Sun H."/>
            <person name="Kurtzman C.P."/>
            <person name="Blackwell M."/>
            <person name="Grigoriev I.V."/>
            <person name="Jeffries T.W."/>
        </authorList>
    </citation>
    <scope>NUCLEOTIDE SEQUENCE [LARGE SCALE GENOMIC DNA]</scope>
    <source>
        <strain evidence="7">NRRL YB-2248</strain>
    </source>
</reference>
<dbReference type="STRING" id="983967.A0A1E4T0W1"/>
<evidence type="ECO:0000256" key="2">
    <source>
        <dbReference type="ARBA" id="ARBA00023128"/>
    </source>
</evidence>
<protein>
    <recommendedName>
        <fullName evidence="5">Large ribosomal subunit protein mL38</fullName>
    </recommendedName>
</protein>
<dbReference type="Gene3D" id="1.20.58.1180">
    <property type="match status" value="1"/>
</dbReference>
<evidence type="ECO:0000256" key="1">
    <source>
        <dbReference type="ARBA" id="ARBA00004173"/>
    </source>
</evidence>
<dbReference type="FunFam" id="3.90.280.10:FF:000004">
    <property type="entry name" value="Mitochondrial large ribosomal subunit YmL35"/>
    <property type="match status" value="1"/>
</dbReference>
<evidence type="ECO:0000313" key="6">
    <source>
        <dbReference type="EMBL" id="ODV85374.1"/>
    </source>
</evidence>
<dbReference type="Gene3D" id="3.90.280.10">
    <property type="entry name" value="PEBP-like"/>
    <property type="match status" value="1"/>
</dbReference>
<keyword evidence="2" id="KW-0496">Mitochondrion</keyword>
<proteinExistence type="inferred from homology"/>
<dbReference type="GO" id="GO:0005739">
    <property type="term" value="C:mitochondrion"/>
    <property type="evidence" value="ECO:0007669"/>
    <property type="project" value="UniProtKB-SubCell"/>
</dbReference>
<comment type="subcellular location">
    <subcellularLocation>
        <location evidence="1">Mitochondrion</location>
    </subcellularLocation>
</comment>
<organism evidence="6 7">
    <name type="scientific">[Candida] arabinofermentans NRRL YB-2248</name>
    <dbReference type="NCBI Taxonomy" id="983967"/>
    <lineage>
        <taxon>Eukaryota</taxon>
        <taxon>Fungi</taxon>
        <taxon>Dikarya</taxon>
        <taxon>Ascomycota</taxon>
        <taxon>Saccharomycotina</taxon>
        <taxon>Pichiomycetes</taxon>
        <taxon>Pichiales</taxon>
        <taxon>Pichiaceae</taxon>
        <taxon>Ogataea</taxon>
        <taxon>Ogataea/Candida clade</taxon>
    </lineage>
</organism>
<dbReference type="PANTHER" id="PTHR11362:SF82">
    <property type="entry name" value="PHOSPHATIDYLETHANOLAMINE-BINDING PROTEIN 4"/>
    <property type="match status" value="1"/>
</dbReference>
<evidence type="ECO:0000256" key="5">
    <source>
        <dbReference type="ARBA" id="ARBA00039444"/>
    </source>
</evidence>
<dbReference type="InterPro" id="IPR036610">
    <property type="entry name" value="PEBP-like_sf"/>
</dbReference>
<comment type="function">
    <text evidence="3">Component of the mitochondrial ribosome (mitoribosome), a dedicated translation machinery responsible for the synthesis of mitochondrial genome-encoded proteins, including at least some of the essential transmembrane subunits of the mitochondrial respiratory chain. The mitoribosomes are attached to the mitochondrial inner membrane and translation products are cotranslationally integrated into the membrane.</text>
</comment>
<keyword evidence="7" id="KW-1185">Reference proteome</keyword>
<dbReference type="EMBL" id="KV453852">
    <property type="protein sequence ID" value="ODV85374.1"/>
    <property type="molecule type" value="Genomic_DNA"/>
</dbReference>
<name>A0A1E4T0W1_9ASCO</name>
<comment type="similarity">
    <text evidence="4">Belongs to the phosphatidylethanolamine-binding protein family. Mitochondrion-specific ribosomal protein mL38 subfamily.</text>
</comment>
<evidence type="ECO:0000256" key="3">
    <source>
        <dbReference type="ARBA" id="ARBA00037226"/>
    </source>
</evidence>
<dbReference type="CDD" id="cd00866">
    <property type="entry name" value="PEBP_euk"/>
    <property type="match status" value="1"/>
</dbReference>
<dbReference type="Proteomes" id="UP000094801">
    <property type="component" value="Unassembled WGS sequence"/>
</dbReference>
<evidence type="ECO:0000313" key="7">
    <source>
        <dbReference type="Proteomes" id="UP000094801"/>
    </source>
</evidence>
<evidence type="ECO:0000256" key="4">
    <source>
        <dbReference type="ARBA" id="ARBA00038016"/>
    </source>
</evidence>
<dbReference type="SUPFAM" id="SSF49777">
    <property type="entry name" value="PEBP-like"/>
    <property type="match status" value="1"/>
</dbReference>
<dbReference type="Pfam" id="PF01161">
    <property type="entry name" value="PBP"/>
    <property type="match status" value="1"/>
</dbReference>
<dbReference type="InterPro" id="IPR008914">
    <property type="entry name" value="PEBP"/>
</dbReference>
<dbReference type="InterPro" id="IPR035810">
    <property type="entry name" value="PEBP_euk"/>
</dbReference>
<dbReference type="AlphaFoldDB" id="A0A1E4T0W1"/>
<dbReference type="OrthoDB" id="2153661at2759"/>
<sequence>MSSTVSKSIWSNFSKRSQSLSLKNKALKTALLSPDLPFGPASLKKRSSKAQYNSPIGLSEIYPLAYQILEQESVDCYKRIEKIESKISTTQDQTLKEELNDLKQQLLVDAEINNPEVIYNANYATNSLDRTQPVYRHYLKEQWKSYSRMLTMQRLESLSVIPDTLPTLDPQVDVQLKFPHNNVERWIEPGTLLSSNATCKPPLLEIVEFKESKNDLYTVLMVDPDTPDLTNDSFSTTLHWGLKDVQLSNEDPIIDAKKLVENPDYEFIEYLPPVPEKNTGKHRLAIWVFRQNEKLSNVTETSREFFDIRKFTEDHNLVPIGAHVFRSIWDRNTENVRETYGLPKGRIFTRERL</sequence>